<accession>A0ABQ9G7E0</accession>
<evidence type="ECO:0008006" key="3">
    <source>
        <dbReference type="Google" id="ProtNLM"/>
    </source>
</evidence>
<reference evidence="1 2" key="1">
    <citation type="submission" date="2023-02" db="EMBL/GenBank/DDBJ databases">
        <title>LHISI_Scaffold_Assembly.</title>
        <authorList>
            <person name="Stuart O.P."/>
            <person name="Cleave R."/>
            <person name="Magrath M.J.L."/>
            <person name="Mikheyev A.S."/>
        </authorList>
    </citation>
    <scope>NUCLEOTIDE SEQUENCE [LARGE SCALE GENOMIC DNA]</scope>
    <source>
        <strain evidence="1">Daus_M_001</strain>
        <tissue evidence="1">Leg muscle</tissue>
    </source>
</reference>
<evidence type="ECO:0000313" key="1">
    <source>
        <dbReference type="EMBL" id="KAJ8868357.1"/>
    </source>
</evidence>
<organism evidence="1 2">
    <name type="scientific">Dryococelus australis</name>
    <dbReference type="NCBI Taxonomy" id="614101"/>
    <lineage>
        <taxon>Eukaryota</taxon>
        <taxon>Metazoa</taxon>
        <taxon>Ecdysozoa</taxon>
        <taxon>Arthropoda</taxon>
        <taxon>Hexapoda</taxon>
        <taxon>Insecta</taxon>
        <taxon>Pterygota</taxon>
        <taxon>Neoptera</taxon>
        <taxon>Polyneoptera</taxon>
        <taxon>Phasmatodea</taxon>
        <taxon>Verophasmatodea</taxon>
        <taxon>Anareolatae</taxon>
        <taxon>Phasmatidae</taxon>
        <taxon>Eurycanthinae</taxon>
        <taxon>Dryococelus</taxon>
    </lineage>
</organism>
<comment type="caution">
    <text evidence="1">The sequence shown here is derived from an EMBL/GenBank/DDBJ whole genome shotgun (WGS) entry which is preliminary data.</text>
</comment>
<dbReference type="Proteomes" id="UP001159363">
    <property type="component" value="Chromosome 13"/>
</dbReference>
<name>A0ABQ9G7E0_9NEOP</name>
<proteinExistence type="predicted"/>
<protein>
    <recommendedName>
        <fullName evidence="3">DDE-1 domain-containing protein</fullName>
    </recommendedName>
</protein>
<keyword evidence="2" id="KW-1185">Reference proteome</keyword>
<evidence type="ECO:0000313" key="2">
    <source>
        <dbReference type="Proteomes" id="UP001159363"/>
    </source>
</evidence>
<sequence>MKRGTWFYALKKRHPNISVRKPEVLCLAQARGANKEDVTKFLEMFENLLNENNLFGDPARIHNLNNRLEKILSKKGKRNAMNVTSKERGETVAVLARVSATRVFLPPFRKNMKQEFSDNLPPDSVVSMSDSGYITIELFQKFPEHFNLLVLDGHSAHVSVPDILQFAVDNNIIIISIPRHTSHYSQPLTDHFSDP</sequence>
<gene>
    <name evidence="1" type="ORF">PR048_029873</name>
</gene>
<dbReference type="EMBL" id="JARBHB010000014">
    <property type="protein sequence ID" value="KAJ8868357.1"/>
    <property type="molecule type" value="Genomic_DNA"/>
</dbReference>